<feature type="transmembrane region" description="Helical" evidence="1">
    <location>
        <begin position="149"/>
        <end position="166"/>
    </location>
</feature>
<feature type="non-terminal residue" evidence="2">
    <location>
        <position position="1"/>
    </location>
</feature>
<name>A0A0J7YMW5_BETVV</name>
<keyword evidence="3" id="KW-1185">Reference proteome</keyword>
<proteinExistence type="predicted"/>
<sequence>RTLSSSCSNNISFPFCQWDSSSNSCSFLSSSCPSDLSASVTAVASCGATSSYSCPTACVLSDVQLKAVILSRAGITSFSNSTETLSLATSSPQATQAFADLLYCTLSLPSDKLSSYEAVNCSTVITDDMINKALAALKTTKSSSSPKDAFIYSALAVLAVLFVATLG</sequence>
<dbReference type="Proteomes" id="UP000035740">
    <property type="component" value="Unassembled WGS sequence"/>
</dbReference>
<dbReference type="AlphaFoldDB" id="A0A0J7YMW5"/>
<accession>A0A0J7YMW5</accession>
<protein>
    <submittedName>
        <fullName evidence="2">Uncharacterized protein</fullName>
    </submittedName>
</protein>
<gene>
    <name evidence="2" type="ORF">BVRB_041030</name>
</gene>
<keyword evidence="1" id="KW-0472">Membrane</keyword>
<evidence type="ECO:0000256" key="1">
    <source>
        <dbReference type="SAM" id="Phobius"/>
    </source>
</evidence>
<evidence type="ECO:0000313" key="2">
    <source>
        <dbReference type="EMBL" id="KMS64944.1"/>
    </source>
</evidence>
<evidence type="ECO:0000313" key="3">
    <source>
        <dbReference type="Proteomes" id="UP000035740"/>
    </source>
</evidence>
<reference evidence="2 3" key="1">
    <citation type="journal article" date="2014" name="Nature">
        <title>The genome of the recently domesticated crop plant sugar beet (Beta vulgaris).</title>
        <authorList>
            <person name="Dohm J.C."/>
            <person name="Minoche A.E."/>
            <person name="Holtgrawe D."/>
            <person name="Capella-Gutierrez S."/>
            <person name="Zakrzewski F."/>
            <person name="Tafer H."/>
            <person name="Rupp O."/>
            <person name="Sorensen T.R."/>
            <person name="Stracke R."/>
            <person name="Reinhardt R."/>
            <person name="Goesmann A."/>
            <person name="Kraft T."/>
            <person name="Schulz B."/>
            <person name="Stadler P.F."/>
            <person name="Schmidt T."/>
            <person name="Gabaldon T."/>
            <person name="Lehrach H."/>
            <person name="Weisshaar B."/>
            <person name="Himmelbauer H."/>
        </authorList>
    </citation>
    <scope>NUCLEOTIDE SEQUENCE [LARGE SCALE GENOMIC DNA]</scope>
    <source>
        <tissue evidence="2">Taproot</tissue>
    </source>
</reference>
<organism evidence="2 3">
    <name type="scientific">Beta vulgaris subsp. vulgaris</name>
    <name type="common">Beet</name>
    <dbReference type="NCBI Taxonomy" id="3555"/>
    <lineage>
        <taxon>Eukaryota</taxon>
        <taxon>Viridiplantae</taxon>
        <taxon>Streptophyta</taxon>
        <taxon>Embryophyta</taxon>
        <taxon>Tracheophyta</taxon>
        <taxon>Spermatophyta</taxon>
        <taxon>Magnoliopsida</taxon>
        <taxon>eudicotyledons</taxon>
        <taxon>Gunneridae</taxon>
        <taxon>Pentapetalae</taxon>
        <taxon>Caryophyllales</taxon>
        <taxon>Chenopodiaceae</taxon>
        <taxon>Betoideae</taxon>
        <taxon>Beta</taxon>
    </lineage>
</organism>
<keyword evidence="1" id="KW-1133">Transmembrane helix</keyword>
<keyword evidence="1" id="KW-0812">Transmembrane</keyword>
<dbReference type="EMBL" id="KQ117898">
    <property type="protein sequence ID" value="KMS64944.1"/>
    <property type="molecule type" value="Genomic_DNA"/>
</dbReference>
<dbReference type="Gramene" id="KMS64944">
    <property type="protein sequence ID" value="KMS64944"/>
    <property type="gene ID" value="BVRB_041030"/>
</dbReference>